<dbReference type="EC" id="2.7.7.65" evidence="1"/>
<feature type="domain" description="GGDEF" evidence="4">
    <location>
        <begin position="490"/>
        <end position="621"/>
    </location>
</feature>
<dbReference type="InterPro" id="IPR043128">
    <property type="entry name" value="Rev_trsase/Diguanyl_cyclase"/>
</dbReference>
<dbReference type="GO" id="GO:0052621">
    <property type="term" value="F:diguanylate cyclase activity"/>
    <property type="evidence" value="ECO:0007669"/>
    <property type="project" value="UniProtKB-EC"/>
</dbReference>
<dbReference type="NCBIfam" id="TIGR00254">
    <property type="entry name" value="GGDEF"/>
    <property type="match status" value="1"/>
</dbReference>
<dbReference type="SUPFAM" id="SSF55073">
    <property type="entry name" value="Nucleotide cyclase"/>
    <property type="match status" value="1"/>
</dbReference>
<dbReference type="Proteomes" id="UP000252357">
    <property type="component" value="Unassembled WGS sequence"/>
</dbReference>
<evidence type="ECO:0000256" key="2">
    <source>
        <dbReference type="ARBA" id="ARBA00034247"/>
    </source>
</evidence>
<keyword evidence="6" id="KW-1185">Reference proteome</keyword>
<dbReference type="Pfam" id="PF00990">
    <property type="entry name" value="GGDEF"/>
    <property type="match status" value="1"/>
</dbReference>
<evidence type="ECO:0000313" key="6">
    <source>
        <dbReference type="Proteomes" id="UP000252357"/>
    </source>
</evidence>
<dbReference type="Gene3D" id="3.30.70.270">
    <property type="match status" value="1"/>
</dbReference>
<name>A0A368KYC4_9BURK</name>
<dbReference type="PANTHER" id="PTHR45138:SF9">
    <property type="entry name" value="DIGUANYLATE CYCLASE DGCM-RELATED"/>
    <property type="match status" value="1"/>
</dbReference>
<dbReference type="EMBL" id="QPGB01000008">
    <property type="protein sequence ID" value="RCS56453.1"/>
    <property type="molecule type" value="Genomic_DNA"/>
</dbReference>
<evidence type="ECO:0000256" key="3">
    <source>
        <dbReference type="SAM" id="Coils"/>
    </source>
</evidence>
<feature type="coiled-coil region" evidence="3">
    <location>
        <begin position="425"/>
        <end position="462"/>
    </location>
</feature>
<dbReference type="OrthoDB" id="9813903at2"/>
<gene>
    <name evidence="5" type="ORF">DU000_12420</name>
</gene>
<keyword evidence="3" id="KW-0175">Coiled coil</keyword>
<protein>
    <recommendedName>
        <fullName evidence="1">diguanylate cyclase</fullName>
        <ecNumber evidence="1">2.7.7.65</ecNumber>
    </recommendedName>
</protein>
<comment type="catalytic activity">
    <reaction evidence="2">
        <text>2 GTP = 3',3'-c-di-GMP + 2 diphosphate</text>
        <dbReference type="Rhea" id="RHEA:24898"/>
        <dbReference type="ChEBI" id="CHEBI:33019"/>
        <dbReference type="ChEBI" id="CHEBI:37565"/>
        <dbReference type="ChEBI" id="CHEBI:58805"/>
        <dbReference type="EC" id="2.7.7.65"/>
    </reaction>
</comment>
<dbReference type="RefSeq" id="WP_114403738.1">
    <property type="nucleotide sequence ID" value="NZ_QPGB01000008.1"/>
</dbReference>
<reference evidence="5 6" key="1">
    <citation type="journal article" date="2018" name="Int. J. Syst. Evol. Microbiol.">
        <title>Parvibium lacunae gen. nov., sp. nov., a new member of the family Alcaligenaceae isolated from a freshwater pond.</title>
        <authorList>
            <person name="Chen W.M."/>
            <person name="Xie P.B."/>
            <person name="Hsu M.Y."/>
            <person name="Sheu S.Y."/>
        </authorList>
    </citation>
    <scope>NUCLEOTIDE SEQUENCE [LARGE SCALE GENOMIC DNA]</scope>
    <source>
        <strain evidence="5 6">KMB9</strain>
    </source>
</reference>
<dbReference type="PANTHER" id="PTHR45138">
    <property type="entry name" value="REGULATORY COMPONENTS OF SENSORY TRANSDUCTION SYSTEM"/>
    <property type="match status" value="1"/>
</dbReference>
<dbReference type="AlphaFoldDB" id="A0A368KYC4"/>
<evidence type="ECO:0000259" key="4">
    <source>
        <dbReference type="PROSITE" id="PS50887"/>
    </source>
</evidence>
<evidence type="ECO:0000313" key="5">
    <source>
        <dbReference type="EMBL" id="RCS56453.1"/>
    </source>
</evidence>
<proteinExistence type="predicted"/>
<comment type="caution">
    <text evidence="5">The sequence shown here is derived from an EMBL/GenBank/DDBJ whole genome shotgun (WGS) entry which is preliminary data.</text>
</comment>
<organism evidence="5 6">
    <name type="scientific">Parvibium lacunae</name>
    <dbReference type="NCBI Taxonomy" id="1888893"/>
    <lineage>
        <taxon>Bacteria</taxon>
        <taxon>Pseudomonadati</taxon>
        <taxon>Pseudomonadota</taxon>
        <taxon>Betaproteobacteria</taxon>
        <taxon>Burkholderiales</taxon>
        <taxon>Alcaligenaceae</taxon>
        <taxon>Parvibium</taxon>
    </lineage>
</organism>
<dbReference type="FunFam" id="3.30.70.270:FF:000001">
    <property type="entry name" value="Diguanylate cyclase domain protein"/>
    <property type="match status" value="1"/>
</dbReference>
<dbReference type="InterPro" id="IPR029787">
    <property type="entry name" value="Nucleotide_cyclase"/>
</dbReference>
<dbReference type="CDD" id="cd01949">
    <property type="entry name" value="GGDEF"/>
    <property type="match status" value="1"/>
</dbReference>
<accession>A0A368KYC4</accession>
<dbReference type="InterPro" id="IPR050469">
    <property type="entry name" value="Diguanylate_Cyclase"/>
</dbReference>
<evidence type="ECO:0000256" key="1">
    <source>
        <dbReference type="ARBA" id="ARBA00012528"/>
    </source>
</evidence>
<dbReference type="SMART" id="SM00267">
    <property type="entry name" value="GGDEF"/>
    <property type="match status" value="1"/>
</dbReference>
<dbReference type="PROSITE" id="PS50887">
    <property type="entry name" value="GGDEF"/>
    <property type="match status" value="1"/>
</dbReference>
<sequence>MATGNPQNPNELARESIKLLAQRRMPPTPENYARAYAEISGQSSTAAAHPLENVLSQVSQDLTAKTATLRAATALAESLNKQDWPQIRTILLGLAGTAPDADQMSWQELILELLREWEAKREGLTQGRKRESLEHVLKTFGSDPYKLYPRLRSLTKSWNTTGASEGLSLVDAPADDATTPSPISSLLNDTNSGNSIGKTATVTQGIEKAIANYVPTEESYSAIVEAWRELMTSTLSFSVSQRLGYSAEIEQEAAKLAESLQTARTLQQVQGASQQLRQFWMRLELRGETLDQMLRGLLTLLQLLILNMSDLSEDDRWVKGQVEAMTSLLNEPLTPVTLRAAERSFREFIYRQSTVKQSVKEAREAIKALMAAFVDRLGAMTESTGQYSEKFDTYAHKIRAATDLPSLAPLMESLLQDTRALQADVIRSRDELNETRQKAQAYEEKLRALEKEMEEISTLIREDALTNTLNRRGLEQAYAAEEARATRTGQPLCMALLDIDNFKSLNDSLGHQAGDNALVHLANIIKQMVRPSDSVARFGGEEFVILLPSTPLDEAEKVLVRLQRELTKRFFLHETSRIFITFSAGVAERREGEQRDALLERADAAMYHAKKSGKNRVSLSR</sequence>
<dbReference type="InterPro" id="IPR000160">
    <property type="entry name" value="GGDEF_dom"/>
</dbReference>